<evidence type="ECO:0000256" key="8">
    <source>
        <dbReference type="SAM" id="Phobius"/>
    </source>
</evidence>
<dbReference type="Pfam" id="PF01594">
    <property type="entry name" value="AI-2E_transport"/>
    <property type="match status" value="1"/>
</dbReference>
<dbReference type="GO" id="GO:0005886">
    <property type="term" value="C:plasma membrane"/>
    <property type="evidence" value="ECO:0007669"/>
    <property type="project" value="UniProtKB-SubCell"/>
</dbReference>
<evidence type="ECO:0000256" key="6">
    <source>
        <dbReference type="ARBA" id="ARBA00022989"/>
    </source>
</evidence>
<evidence type="ECO:0000256" key="1">
    <source>
        <dbReference type="ARBA" id="ARBA00004651"/>
    </source>
</evidence>
<evidence type="ECO:0000256" key="5">
    <source>
        <dbReference type="ARBA" id="ARBA00022692"/>
    </source>
</evidence>
<keyword evidence="5 8" id="KW-0812">Transmembrane</keyword>
<feature type="transmembrane region" description="Helical" evidence="8">
    <location>
        <begin position="64"/>
        <end position="89"/>
    </location>
</feature>
<keyword evidence="7 8" id="KW-0472">Membrane</keyword>
<dbReference type="GO" id="GO:0055085">
    <property type="term" value="P:transmembrane transport"/>
    <property type="evidence" value="ECO:0007669"/>
    <property type="project" value="TreeGrafter"/>
</dbReference>
<organism evidence="9 10">
    <name type="scientific">Oceanisphaera profunda</name>
    <dbReference type="NCBI Taxonomy" id="1416627"/>
    <lineage>
        <taxon>Bacteria</taxon>
        <taxon>Pseudomonadati</taxon>
        <taxon>Pseudomonadota</taxon>
        <taxon>Gammaproteobacteria</taxon>
        <taxon>Aeromonadales</taxon>
        <taxon>Aeromonadaceae</taxon>
        <taxon>Oceanisphaera</taxon>
    </lineage>
</organism>
<keyword evidence="6 8" id="KW-1133">Transmembrane helix</keyword>
<feature type="transmembrane region" description="Helical" evidence="8">
    <location>
        <begin position="240"/>
        <end position="266"/>
    </location>
</feature>
<protein>
    <submittedName>
        <fullName evidence="9">AI-2E family transporter</fullName>
    </submittedName>
</protein>
<feature type="transmembrane region" description="Helical" evidence="8">
    <location>
        <begin position="217"/>
        <end position="234"/>
    </location>
</feature>
<comment type="subcellular location">
    <subcellularLocation>
        <location evidence="1">Cell membrane</location>
        <topology evidence="1">Multi-pass membrane protein</topology>
    </subcellularLocation>
</comment>
<accession>A0A1Y0D3V8</accession>
<evidence type="ECO:0000256" key="7">
    <source>
        <dbReference type="ARBA" id="ARBA00023136"/>
    </source>
</evidence>
<proteinExistence type="inferred from homology"/>
<feature type="transmembrane region" description="Helical" evidence="8">
    <location>
        <begin position="20"/>
        <end position="52"/>
    </location>
</feature>
<evidence type="ECO:0000256" key="4">
    <source>
        <dbReference type="ARBA" id="ARBA00022475"/>
    </source>
</evidence>
<evidence type="ECO:0000256" key="3">
    <source>
        <dbReference type="ARBA" id="ARBA00022448"/>
    </source>
</evidence>
<dbReference type="AlphaFoldDB" id="A0A1Y0D3V8"/>
<dbReference type="OrthoDB" id="5562213at2"/>
<keyword evidence="10" id="KW-1185">Reference proteome</keyword>
<reference evidence="9 10" key="1">
    <citation type="journal article" date="2014" name="Int. J. Syst. Evol. Microbiol.">
        <title>Oceanisphaera profunda sp. nov., a marine bacterium isolated from deep-sea sediment, and emended description of the genus Oceanisphaera.</title>
        <authorList>
            <person name="Xu Z."/>
            <person name="Zhang X.Y."/>
            <person name="Su H.N."/>
            <person name="Yu Z.C."/>
            <person name="Liu C."/>
            <person name="Li H."/>
            <person name="Chen X.L."/>
            <person name="Song X.Y."/>
            <person name="Xie B.B."/>
            <person name="Qin Q.L."/>
            <person name="Zhou B.C."/>
            <person name="Shi M."/>
            <person name="Huang Y."/>
            <person name="Zhang Y.Z."/>
        </authorList>
    </citation>
    <scope>NUCLEOTIDE SEQUENCE [LARGE SCALE GENOMIC DNA]</scope>
    <source>
        <strain evidence="9 10">SM1222</strain>
    </source>
</reference>
<keyword evidence="3" id="KW-0813">Transport</keyword>
<feature type="transmembrane region" description="Helical" evidence="8">
    <location>
        <begin position="159"/>
        <end position="177"/>
    </location>
</feature>
<evidence type="ECO:0000313" key="9">
    <source>
        <dbReference type="EMBL" id="ART81886.1"/>
    </source>
</evidence>
<dbReference type="PANTHER" id="PTHR21716">
    <property type="entry name" value="TRANSMEMBRANE PROTEIN"/>
    <property type="match status" value="1"/>
</dbReference>
<gene>
    <name evidence="9" type="ORF">CBP31_03965</name>
</gene>
<sequence length="359" mass="39940">MLDVIKHWYRTRFTDPGAVALFLSLLFGFVVVYFLGHILAPFFAAVVIAYLLDWPVSRLERWGLRRVLATAVVQLLFAIVVVVSLISIVPTFLSQMANLAREIPTMITSTQDALLTLPERYPEIVDVTLMQSILDDGRSRLLGSANAIVSVSFSSLTNAAVLMVYLILVSVLVFFMLKDKRQLMNSSRRFLPRNRELVSRVWREMNVQIANYVRGKVIEICIVGGVSYITFMLLDLRYPLLLSVLVGFSVLIPYIGAAAATVPVAMVGLFQWGFTPPFFYLIVAYGIIQALDGNVLVPILFSEAVNLHPIAIIMAVLIFGGLWGFWGVFFAIPLATLVKAVFNAWPGDDPVPAIEHKEA</sequence>
<dbReference type="InterPro" id="IPR002549">
    <property type="entry name" value="AI-2E-like"/>
</dbReference>
<feature type="transmembrane region" description="Helical" evidence="8">
    <location>
        <begin position="307"/>
        <end position="332"/>
    </location>
</feature>
<dbReference type="PANTHER" id="PTHR21716:SF53">
    <property type="entry name" value="PERMEASE PERM-RELATED"/>
    <property type="match status" value="1"/>
</dbReference>
<dbReference type="Proteomes" id="UP000243937">
    <property type="component" value="Chromosome"/>
</dbReference>
<dbReference type="EMBL" id="CP021377">
    <property type="protein sequence ID" value="ART81886.1"/>
    <property type="molecule type" value="Genomic_DNA"/>
</dbReference>
<evidence type="ECO:0000256" key="2">
    <source>
        <dbReference type="ARBA" id="ARBA00009773"/>
    </source>
</evidence>
<evidence type="ECO:0000313" key="10">
    <source>
        <dbReference type="Proteomes" id="UP000243937"/>
    </source>
</evidence>
<feature type="transmembrane region" description="Helical" evidence="8">
    <location>
        <begin position="278"/>
        <end position="301"/>
    </location>
</feature>
<comment type="similarity">
    <text evidence="2">Belongs to the autoinducer-2 exporter (AI-2E) (TC 2.A.86) family.</text>
</comment>
<keyword evidence="4" id="KW-1003">Cell membrane</keyword>
<name>A0A1Y0D3V8_9GAMM</name>
<dbReference type="RefSeq" id="WP_087034974.1">
    <property type="nucleotide sequence ID" value="NZ_CP021377.1"/>
</dbReference>
<dbReference type="KEGG" id="opf:CBP31_03965"/>